<evidence type="ECO:0000313" key="2">
    <source>
        <dbReference type="Proteomes" id="UP000485058"/>
    </source>
</evidence>
<gene>
    <name evidence="1" type="ORF">HaLaN_10046</name>
</gene>
<accession>A0A699YUZ9</accession>
<name>A0A699YUZ9_HAELA</name>
<dbReference type="AlphaFoldDB" id="A0A699YUZ9"/>
<evidence type="ECO:0000313" key="1">
    <source>
        <dbReference type="EMBL" id="GFH14067.1"/>
    </source>
</evidence>
<reference evidence="1 2" key="1">
    <citation type="submission" date="2020-02" db="EMBL/GenBank/DDBJ databases">
        <title>Draft genome sequence of Haematococcus lacustris strain NIES-144.</title>
        <authorList>
            <person name="Morimoto D."/>
            <person name="Nakagawa S."/>
            <person name="Yoshida T."/>
            <person name="Sawayama S."/>
        </authorList>
    </citation>
    <scope>NUCLEOTIDE SEQUENCE [LARGE SCALE GENOMIC DNA]</scope>
    <source>
        <strain evidence="1 2">NIES-144</strain>
    </source>
</reference>
<protein>
    <submittedName>
        <fullName evidence="1">Uncharacterized protein</fullName>
    </submittedName>
</protein>
<organism evidence="1 2">
    <name type="scientific">Haematococcus lacustris</name>
    <name type="common">Green alga</name>
    <name type="synonym">Haematococcus pluvialis</name>
    <dbReference type="NCBI Taxonomy" id="44745"/>
    <lineage>
        <taxon>Eukaryota</taxon>
        <taxon>Viridiplantae</taxon>
        <taxon>Chlorophyta</taxon>
        <taxon>core chlorophytes</taxon>
        <taxon>Chlorophyceae</taxon>
        <taxon>CS clade</taxon>
        <taxon>Chlamydomonadales</taxon>
        <taxon>Haematococcaceae</taxon>
        <taxon>Haematococcus</taxon>
    </lineage>
</organism>
<keyword evidence="2" id="KW-1185">Reference proteome</keyword>
<dbReference type="EMBL" id="BLLF01000682">
    <property type="protein sequence ID" value="GFH14067.1"/>
    <property type="molecule type" value="Genomic_DNA"/>
</dbReference>
<comment type="caution">
    <text evidence="1">The sequence shown here is derived from an EMBL/GenBank/DDBJ whole genome shotgun (WGS) entry which is preliminary data.</text>
</comment>
<proteinExistence type="predicted"/>
<dbReference type="Proteomes" id="UP000485058">
    <property type="component" value="Unassembled WGS sequence"/>
</dbReference>
<sequence length="337" mass="34534">MSSSPYNMSYVFSLARLEQAGGYQLFFSYDAVVVANGSARMLVTHTPAVSAVYSRVIGYGAGTPYADDGSPPSQVLTILTAGVNYSLSAIAYDPFGNQHTYSRPGFTLDAAFLASCAAASSTELGNGRTSLTYQLQRTGNFTVSVLTASGALVSRGLVVVLPGPLNTTGSTASWSNSTAPVAGRPLTLNVALRDQFANPLTSSPGSSLLAVLLPTFGLPTSGRRSSLSTVTFNPTVAGLYTAAVYLAGVQLSTGLPPLVVQPGPVSVPNSQVTGSATIVGYAQSFNLLVLARDAYNNDLGAAPLAARVTGVTGMPTTASWSYTVAYSASVAANISVV</sequence>